<dbReference type="AlphaFoldDB" id="A0A317U029"/>
<organism evidence="2 4">
    <name type="scientific">Legionella qingyii</name>
    <dbReference type="NCBI Taxonomy" id="2184757"/>
    <lineage>
        <taxon>Bacteria</taxon>
        <taxon>Pseudomonadati</taxon>
        <taxon>Pseudomonadota</taxon>
        <taxon>Gammaproteobacteria</taxon>
        <taxon>Legionellales</taxon>
        <taxon>Legionellaceae</taxon>
        <taxon>Legionella</taxon>
    </lineage>
</organism>
<evidence type="ECO:0000313" key="3">
    <source>
        <dbReference type="EMBL" id="RUR21225.1"/>
    </source>
</evidence>
<protein>
    <recommendedName>
        <fullName evidence="1">Group II intron maturase-specific domain-containing protein</fullName>
    </recommendedName>
</protein>
<dbReference type="Proteomes" id="UP000287374">
    <property type="component" value="Unassembled WGS sequence"/>
</dbReference>
<evidence type="ECO:0000313" key="5">
    <source>
        <dbReference type="Proteomes" id="UP000287374"/>
    </source>
</evidence>
<dbReference type="EMBL" id="QHJG01000019">
    <property type="protein sequence ID" value="PWY55373.1"/>
    <property type="molecule type" value="Genomic_DNA"/>
</dbReference>
<dbReference type="Pfam" id="PF08388">
    <property type="entry name" value="GIIM"/>
    <property type="match status" value="1"/>
</dbReference>
<keyword evidence="5" id="KW-1185">Reference proteome</keyword>
<accession>A0A317U029</accession>
<dbReference type="OrthoDB" id="9793236at2"/>
<evidence type="ECO:0000259" key="1">
    <source>
        <dbReference type="Pfam" id="PF08388"/>
    </source>
</evidence>
<dbReference type="EMBL" id="RZGX01000018">
    <property type="protein sequence ID" value="RUR21225.1"/>
    <property type="molecule type" value="Genomic_DNA"/>
</dbReference>
<evidence type="ECO:0000313" key="4">
    <source>
        <dbReference type="Proteomes" id="UP000247152"/>
    </source>
</evidence>
<proteinExistence type="predicted"/>
<reference evidence="2 4" key="1">
    <citation type="submission" date="2018-05" db="EMBL/GenBank/DDBJ databases">
        <title>Legionella qingyii sp.nov., whole genome shotgun sequence.</title>
        <authorList>
            <person name="Wu H."/>
            <person name="Zhu Q."/>
            <person name="Hu C."/>
        </authorList>
    </citation>
    <scope>NUCLEOTIDE SEQUENCE [LARGE SCALE GENOMIC DNA]</scope>
    <source>
        <strain evidence="2 4">HEB18</strain>
    </source>
</reference>
<sequence length="79" mass="9133">MVVHYYTPQHNRSLKATSVPVLIKSGIALPIEILIRQLNQKIAGWTNYYKGVSSKVFAKIDFEIYSALENWCLKRHGRK</sequence>
<dbReference type="InterPro" id="IPR013597">
    <property type="entry name" value="Mat_intron_G2"/>
</dbReference>
<feature type="domain" description="Group II intron maturase-specific" evidence="1">
    <location>
        <begin position="23"/>
        <end position="79"/>
    </location>
</feature>
<dbReference type="Proteomes" id="UP000247152">
    <property type="component" value="Unassembled WGS sequence"/>
</dbReference>
<evidence type="ECO:0000313" key="2">
    <source>
        <dbReference type="EMBL" id="PWY55373.1"/>
    </source>
</evidence>
<reference evidence="3 5" key="2">
    <citation type="submission" date="2018-12" db="EMBL/GenBank/DDBJ databases">
        <title>Legionella sp,whole genome shotgun sequence.</title>
        <authorList>
            <person name="Wu H."/>
        </authorList>
    </citation>
    <scope>NUCLEOTIDE SEQUENCE [LARGE SCALE GENOMIC DNA]</scope>
    <source>
        <strain evidence="3">Km489</strain>
        <strain evidence="5">km489</strain>
    </source>
</reference>
<name>A0A317U029_9GAMM</name>
<comment type="caution">
    <text evidence="2">The sequence shown here is derived from an EMBL/GenBank/DDBJ whole genome shotgun (WGS) entry which is preliminary data.</text>
</comment>
<gene>
    <name evidence="2" type="ORF">DGG96_12140</name>
    <name evidence="3" type="ORF">ELY20_13035</name>
</gene>